<accession>M7S474</accession>
<dbReference type="Proteomes" id="UP000011947">
    <property type="component" value="Unassembled WGS sequence"/>
</dbReference>
<evidence type="ECO:0000313" key="1">
    <source>
        <dbReference type="EMBL" id="EMR58962.1"/>
    </source>
</evidence>
<dbReference type="EMBL" id="AOTX01000018">
    <property type="protein sequence ID" value="EMR58962.1"/>
    <property type="molecule type" value="Genomic_DNA"/>
</dbReference>
<proteinExistence type="predicted"/>
<evidence type="ECO:0000313" key="2">
    <source>
        <dbReference type="Proteomes" id="UP000011947"/>
    </source>
</evidence>
<protein>
    <submittedName>
        <fullName evidence="1">Uncharacterized protein</fullName>
    </submittedName>
</protein>
<dbReference type="AlphaFoldDB" id="M7S474"/>
<comment type="caution">
    <text evidence="1">The sequence shown here is derived from an EMBL/GenBank/DDBJ whole genome shotgun (WGS) entry which is preliminary data.</text>
</comment>
<name>M7S474_HELPX</name>
<gene>
    <name evidence="1" type="ORF">HPHPH1_0630</name>
</gene>
<feature type="non-terminal residue" evidence="1">
    <location>
        <position position="32"/>
    </location>
</feature>
<sequence length="32" mass="3807">MIQLQKKRDLKKARDFGDFKRFRGGFKVTPPP</sequence>
<reference evidence="1 2" key="1">
    <citation type="submission" date="2013-02" db="EMBL/GenBank/DDBJ databases">
        <title>Comparitive Sequence Analysis of H. pylori Isolates.</title>
        <authorList>
            <person name="Blanchard T.G."/>
            <person name="Czinn S.J."/>
            <person name="McCracken C.M."/>
            <person name="Abolude K.A."/>
            <person name="Shefchek K.S."/>
            <person name="Maroo A.M."/>
            <person name="Santana-Cruz I.S."/>
            <person name="Tallon L.J."/>
            <person name="Ficke F.W.F."/>
        </authorList>
    </citation>
    <scope>NUCLEOTIDE SEQUENCE [LARGE SCALE GENOMIC DNA]</scope>
    <source>
        <strain evidence="1 2">Hp H-1</strain>
    </source>
</reference>
<organism evidence="1 2">
    <name type="scientific">Helicobacter pylori Hp H-1</name>
    <dbReference type="NCBI Taxonomy" id="992058"/>
    <lineage>
        <taxon>Bacteria</taxon>
        <taxon>Pseudomonadati</taxon>
        <taxon>Campylobacterota</taxon>
        <taxon>Epsilonproteobacteria</taxon>
        <taxon>Campylobacterales</taxon>
        <taxon>Helicobacteraceae</taxon>
        <taxon>Helicobacter</taxon>
    </lineage>
</organism>